<accession>A0A226D2Y4</accession>
<dbReference type="AlphaFoldDB" id="A0A226D2Y4"/>
<comment type="caution">
    <text evidence="2">The sequence shown here is derived from an EMBL/GenBank/DDBJ whole genome shotgun (WGS) entry which is preliminary data.</text>
</comment>
<reference evidence="2 3" key="1">
    <citation type="submission" date="2015-12" db="EMBL/GenBank/DDBJ databases">
        <title>The genome of Folsomia candida.</title>
        <authorList>
            <person name="Faddeeva A."/>
            <person name="Derks M.F."/>
            <person name="Anvar Y."/>
            <person name="Smit S."/>
            <person name="Van Straalen N."/>
            <person name="Roelofs D."/>
        </authorList>
    </citation>
    <scope>NUCLEOTIDE SEQUENCE [LARGE SCALE GENOMIC DNA]</scope>
    <source>
        <strain evidence="2 3">VU population</strain>
        <tissue evidence="2">Whole body</tissue>
    </source>
</reference>
<dbReference type="Proteomes" id="UP000198287">
    <property type="component" value="Unassembled WGS sequence"/>
</dbReference>
<dbReference type="EMBL" id="LNIX01000038">
    <property type="protein sequence ID" value="OXA39579.1"/>
    <property type="molecule type" value="Genomic_DNA"/>
</dbReference>
<sequence>MSHVVVHWEKEKSYSCVKLKKVIKGDCGVDDLLDKSFDVQWGGDKEKGKIIGIGSRKDMKILEGEKAQEAADMSFYEHNGEEGVEEGPPPEGHSQLDGGTEIFEAEVRNSDEGNFSASLVLAPGSGSREVEVNHGRHDADVIQLQERLIEKDKEIAMLQAENLSLRTTVKQLKRLIKKTGVSNEESQDRVELAHGISLDKSLVELTQISYSSRPSLFFRKLLFEGGLFQLEEIAGSSMTGKSSPLFRHLTRPALDPVRFGVLKDFKIKSCGIKTNTLEMVEFEQKLRNIPGDARKRLAASEIYLTFQLPLPSALPVGINGSVLLGMIGPLACWILRRSTLFMTVVDPYPAGYELDKNIFYVCRIYHDGHLLIGKSLPDDNKCWIGYNGAEIEFKEKFDVLTNPNGRANLRWIRRPDNFAIPKGAIKGGRTKDRENIYVGKCLQKVGNEQTLIPGYFLESNPRELRIPFGGLMRGSPKSPVVQASAPESIPGMLPKMSMIIQTLDQLSVLLLNLLSDLPSQLPLRQAQLTMLATQLSTGVKVLDTTIVKFMVTAASPPVQLLRALLNPPYAFVASYIPSLNTAIASLQAELEQALENRNITLAGQFEKALGGLIEIEGTLLELRNMLANLLDSLAGEATTTMAVVASTIATVPSTQITLASG</sequence>
<evidence type="ECO:0000313" key="2">
    <source>
        <dbReference type="EMBL" id="OXA39579.1"/>
    </source>
</evidence>
<protein>
    <submittedName>
        <fullName evidence="2">Uncharacterized protein</fullName>
    </submittedName>
</protein>
<gene>
    <name evidence="2" type="ORF">Fcan01_25755</name>
</gene>
<proteinExistence type="predicted"/>
<keyword evidence="3" id="KW-1185">Reference proteome</keyword>
<evidence type="ECO:0000313" key="3">
    <source>
        <dbReference type="Proteomes" id="UP000198287"/>
    </source>
</evidence>
<evidence type="ECO:0000256" key="1">
    <source>
        <dbReference type="SAM" id="Coils"/>
    </source>
</evidence>
<keyword evidence="1" id="KW-0175">Coiled coil</keyword>
<name>A0A226D2Y4_FOLCA</name>
<organism evidence="2 3">
    <name type="scientific">Folsomia candida</name>
    <name type="common">Springtail</name>
    <dbReference type="NCBI Taxonomy" id="158441"/>
    <lineage>
        <taxon>Eukaryota</taxon>
        <taxon>Metazoa</taxon>
        <taxon>Ecdysozoa</taxon>
        <taxon>Arthropoda</taxon>
        <taxon>Hexapoda</taxon>
        <taxon>Collembola</taxon>
        <taxon>Entomobryomorpha</taxon>
        <taxon>Isotomoidea</taxon>
        <taxon>Isotomidae</taxon>
        <taxon>Proisotominae</taxon>
        <taxon>Folsomia</taxon>
    </lineage>
</organism>
<dbReference type="PANTHER" id="PTHR31649">
    <property type="entry name" value="AGAP009604-PA"/>
    <property type="match status" value="1"/>
</dbReference>
<dbReference type="PANTHER" id="PTHR31649:SF1">
    <property type="entry name" value="FARNESOIC ACID O-METHYL TRANSFERASE DOMAIN-CONTAINING PROTEIN"/>
    <property type="match status" value="1"/>
</dbReference>
<dbReference type="InterPro" id="IPR006616">
    <property type="entry name" value="DM9_repeat"/>
</dbReference>
<feature type="coiled-coil region" evidence="1">
    <location>
        <begin position="141"/>
        <end position="175"/>
    </location>
</feature>
<dbReference type="Pfam" id="PF11901">
    <property type="entry name" value="DM9"/>
    <property type="match status" value="1"/>
</dbReference>